<evidence type="ECO:0000313" key="1">
    <source>
        <dbReference type="EMBL" id="KAK9921510.1"/>
    </source>
</evidence>
<comment type="caution">
    <text evidence="1">The sequence shown here is derived from an EMBL/GenBank/DDBJ whole genome shotgun (WGS) entry which is preliminary data.</text>
</comment>
<gene>
    <name evidence="1" type="ORF">M0R45_030019</name>
</gene>
<keyword evidence="2" id="KW-1185">Reference proteome</keyword>
<evidence type="ECO:0000313" key="2">
    <source>
        <dbReference type="Proteomes" id="UP001457282"/>
    </source>
</evidence>
<dbReference type="EMBL" id="JBEDUW010000006">
    <property type="protein sequence ID" value="KAK9921510.1"/>
    <property type="molecule type" value="Genomic_DNA"/>
</dbReference>
<name>A0AAW1WDN8_RUBAR</name>
<accession>A0AAW1WDN8</accession>
<protein>
    <submittedName>
        <fullName evidence="1">Uncharacterized protein</fullName>
    </submittedName>
</protein>
<reference evidence="1 2" key="1">
    <citation type="journal article" date="2023" name="G3 (Bethesda)">
        <title>A chromosome-length genome assembly and annotation of blackberry (Rubus argutus, cv. 'Hillquist').</title>
        <authorList>
            <person name="Bruna T."/>
            <person name="Aryal R."/>
            <person name="Dudchenko O."/>
            <person name="Sargent D.J."/>
            <person name="Mead D."/>
            <person name="Buti M."/>
            <person name="Cavallini A."/>
            <person name="Hytonen T."/>
            <person name="Andres J."/>
            <person name="Pham M."/>
            <person name="Weisz D."/>
            <person name="Mascagni F."/>
            <person name="Usai G."/>
            <person name="Natali L."/>
            <person name="Bassil N."/>
            <person name="Fernandez G.E."/>
            <person name="Lomsadze A."/>
            <person name="Armour M."/>
            <person name="Olukolu B."/>
            <person name="Poorten T."/>
            <person name="Britton C."/>
            <person name="Davik J."/>
            <person name="Ashrafi H."/>
            <person name="Aiden E.L."/>
            <person name="Borodovsky M."/>
            <person name="Worthington M."/>
        </authorList>
    </citation>
    <scope>NUCLEOTIDE SEQUENCE [LARGE SCALE GENOMIC DNA]</scope>
    <source>
        <strain evidence="1">PI 553951</strain>
    </source>
</reference>
<proteinExistence type="predicted"/>
<dbReference type="Proteomes" id="UP001457282">
    <property type="component" value="Unassembled WGS sequence"/>
</dbReference>
<sequence length="140" mass="15883">MPIYSKVIFHFPPTTHPQKITVVDLILNHRTRSALDHRDAPPFSSLASPDRHSISRTSTVHLQFNPPQKPTSPSHHTRHRRPQFNFLTDPVCTPALSPLNPTITEAVFTSCCWHLHQSTRAQLGFSVLDSPSRRHHCSIC</sequence>
<dbReference type="AlphaFoldDB" id="A0AAW1WDN8"/>
<organism evidence="1 2">
    <name type="scientific">Rubus argutus</name>
    <name type="common">Southern blackberry</name>
    <dbReference type="NCBI Taxonomy" id="59490"/>
    <lineage>
        <taxon>Eukaryota</taxon>
        <taxon>Viridiplantae</taxon>
        <taxon>Streptophyta</taxon>
        <taxon>Embryophyta</taxon>
        <taxon>Tracheophyta</taxon>
        <taxon>Spermatophyta</taxon>
        <taxon>Magnoliopsida</taxon>
        <taxon>eudicotyledons</taxon>
        <taxon>Gunneridae</taxon>
        <taxon>Pentapetalae</taxon>
        <taxon>rosids</taxon>
        <taxon>fabids</taxon>
        <taxon>Rosales</taxon>
        <taxon>Rosaceae</taxon>
        <taxon>Rosoideae</taxon>
        <taxon>Rosoideae incertae sedis</taxon>
        <taxon>Rubus</taxon>
    </lineage>
</organism>